<evidence type="ECO:0000259" key="8">
    <source>
        <dbReference type="PROSITE" id="PS51007"/>
    </source>
</evidence>
<dbReference type="EMBL" id="JBJDPD010000028">
    <property type="protein sequence ID" value="MFK4002039.1"/>
    <property type="molecule type" value="Genomic_DNA"/>
</dbReference>
<comment type="caution">
    <text evidence="9">The sequence shown here is derived from an EMBL/GenBank/DDBJ whole genome shotgun (WGS) entry which is preliminary data.</text>
</comment>
<feature type="signal peptide" evidence="7">
    <location>
        <begin position="1"/>
        <end position="33"/>
    </location>
</feature>
<keyword evidence="2 6" id="KW-0349">Heme</keyword>
<dbReference type="PANTHER" id="PTHR40942:SF4">
    <property type="entry name" value="CYTOCHROME C5"/>
    <property type="match status" value="1"/>
</dbReference>
<dbReference type="PROSITE" id="PS51007">
    <property type="entry name" value="CYTC"/>
    <property type="match status" value="1"/>
</dbReference>
<keyword evidence="10" id="KW-1185">Reference proteome</keyword>
<name>A0ABW8LAV1_9GAMM</name>
<dbReference type="Pfam" id="PF13442">
    <property type="entry name" value="Cytochrome_CBB3"/>
    <property type="match status" value="1"/>
</dbReference>
<dbReference type="InterPro" id="IPR002323">
    <property type="entry name" value="Cyt_CIE"/>
</dbReference>
<dbReference type="SUPFAM" id="SSF46626">
    <property type="entry name" value="Cytochrome c"/>
    <property type="match status" value="1"/>
</dbReference>
<feature type="chain" id="PRO_5046481414" evidence="7">
    <location>
        <begin position="34"/>
        <end position="177"/>
    </location>
</feature>
<dbReference type="InterPro" id="IPR036909">
    <property type="entry name" value="Cyt_c-like_dom_sf"/>
</dbReference>
<keyword evidence="1" id="KW-0813">Transport</keyword>
<evidence type="ECO:0000313" key="9">
    <source>
        <dbReference type="EMBL" id="MFK4002039.1"/>
    </source>
</evidence>
<evidence type="ECO:0000313" key="10">
    <source>
        <dbReference type="Proteomes" id="UP001620234"/>
    </source>
</evidence>
<dbReference type="Proteomes" id="UP001620234">
    <property type="component" value="Unassembled WGS sequence"/>
</dbReference>
<proteinExistence type="predicted"/>
<feature type="domain" description="Cytochrome c" evidence="8">
    <location>
        <begin position="97"/>
        <end position="176"/>
    </location>
</feature>
<dbReference type="PANTHER" id="PTHR40942">
    <property type="match status" value="1"/>
</dbReference>
<dbReference type="RefSeq" id="WP_404672390.1">
    <property type="nucleotide sequence ID" value="NZ_JBJDPD010000028.1"/>
</dbReference>
<evidence type="ECO:0000256" key="5">
    <source>
        <dbReference type="ARBA" id="ARBA00023004"/>
    </source>
</evidence>
<dbReference type="PROSITE" id="PS51257">
    <property type="entry name" value="PROKAR_LIPOPROTEIN"/>
    <property type="match status" value="1"/>
</dbReference>
<evidence type="ECO:0000256" key="7">
    <source>
        <dbReference type="SAM" id="SignalP"/>
    </source>
</evidence>
<reference evidence="9 10" key="1">
    <citation type="submission" date="2024-11" db="EMBL/GenBank/DDBJ databases">
        <title>The Natural Products Discovery Center: Release of the First 8490 Sequenced Strains for Exploring Actinobacteria Biosynthetic Diversity.</title>
        <authorList>
            <person name="Kalkreuter E."/>
            <person name="Kautsar S.A."/>
            <person name="Yang D."/>
            <person name="Bader C.D."/>
            <person name="Teijaro C.N."/>
            <person name="Fluegel L."/>
            <person name="Davis C.M."/>
            <person name="Simpson J.R."/>
            <person name="Lauterbach L."/>
            <person name="Steele A.D."/>
            <person name="Gui C."/>
            <person name="Meng S."/>
            <person name="Li G."/>
            <person name="Viehrig K."/>
            <person name="Ye F."/>
            <person name="Su P."/>
            <person name="Kiefer A.F."/>
            <person name="Nichols A."/>
            <person name="Cepeda A.J."/>
            <person name="Yan W."/>
            <person name="Fan B."/>
            <person name="Jiang Y."/>
            <person name="Adhikari A."/>
            <person name="Zheng C.-J."/>
            <person name="Schuster L."/>
            <person name="Cowan T.M."/>
            <person name="Smanski M.J."/>
            <person name="Chevrette M.G."/>
            <person name="De Carvalho L.P.S."/>
            <person name="Shen B."/>
        </authorList>
    </citation>
    <scope>NUCLEOTIDE SEQUENCE [LARGE SCALE GENOMIC DNA]</scope>
    <source>
        <strain evidence="9 10">NPDC077433</strain>
    </source>
</reference>
<dbReference type="InterPro" id="IPR009056">
    <property type="entry name" value="Cyt_c-like_dom"/>
</dbReference>
<keyword evidence="5 6" id="KW-0408">Iron</keyword>
<gene>
    <name evidence="9" type="ORF">ACI2I3_11920</name>
</gene>
<evidence type="ECO:0000256" key="4">
    <source>
        <dbReference type="ARBA" id="ARBA00022982"/>
    </source>
</evidence>
<evidence type="ECO:0000256" key="1">
    <source>
        <dbReference type="ARBA" id="ARBA00022448"/>
    </source>
</evidence>
<keyword evidence="4" id="KW-0249">Electron transport</keyword>
<keyword evidence="3 6" id="KW-0479">Metal-binding</keyword>
<protein>
    <submittedName>
        <fullName evidence="9">C-type cytochrome</fullName>
    </submittedName>
</protein>
<keyword evidence="7" id="KW-0732">Signal</keyword>
<accession>A0ABW8LAV1</accession>
<evidence type="ECO:0000256" key="2">
    <source>
        <dbReference type="ARBA" id="ARBA00022617"/>
    </source>
</evidence>
<evidence type="ECO:0000256" key="6">
    <source>
        <dbReference type="PROSITE-ProRule" id="PRU00433"/>
    </source>
</evidence>
<sequence>MKYKQQRVNKLTLSAIGVTALLVLSACSGDNEAVEDSAAVNEPAETTAVVEEVPVAEVEVVTPEPIAEAESTEITDTEVTATDAKAAQEVTAEPEVLAADAGAKLYESNCKVCHEAGLLNAPKYGDTAAWSARLTKDKETLYMHSAKGFNKMPAQAVNGVSEAQVKAAVDYMLASVS</sequence>
<dbReference type="PRINTS" id="PR00607">
    <property type="entry name" value="CYTCHROMECIE"/>
</dbReference>
<organism evidence="9 10">
    <name type="scientific">Psychrobacter namhaensis</name>
    <dbReference type="NCBI Taxonomy" id="292734"/>
    <lineage>
        <taxon>Bacteria</taxon>
        <taxon>Pseudomonadati</taxon>
        <taxon>Pseudomonadota</taxon>
        <taxon>Gammaproteobacteria</taxon>
        <taxon>Moraxellales</taxon>
        <taxon>Moraxellaceae</taxon>
        <taxon>Psychrobacter</taxon>
    </lineage>
</organism>
<dbReference type="Gene3D" id="1.10.760.10">
    <property type="entry name" value="Cytochrome c-like domain"/>
    <property type="match status" value="1"/>
</dbReference>
<evidence type="ECO:0000256" key="3">
    <source>
        <dbReference type="ARBA" id="ARBA00022723"/>
    </source>
</evidence>